<protein>
    <recommendedName>
        <fullName evidence="3">SalK</fullName>
    </recommendedName>
</protein>
<gene>
    <name evidence="1" type="ORF">EV385_0070</name>
</gene>
<sequence length="299" mass="30965">MAAEQSAGLDPAAARLAWRATEPLYGLIFFVPEAHERYAALGIPEPMGYFASRGAALGAVGPGPVAAAFYNFNPALVARALPAAWSRTTPAAAVEARLAAADAALTRGLGDAIHGPEVAEAAQLARRAAEDAAAHAGGRALYAAHAELPWPETPHTVLWHAQMLLREFRGDGHVAALLVAGLSGLEALVLHGASGEVDARFLRISRGWSRDDWAGAVAALRGRGLLEPEGEPGGAPVLSEQGRALRAELEASTDRLAVPAYAGLGEAGCARLAELTRPLSRTVVKAGLLNPENVLAASR</sequence>
<proteinExistence type="predicted"/>
<evidence type="ECO:0000313" key="2">
    <source>
        <dbReference type="Proteomes" id="UP000292564"/>
    </source>
</evidence>
<name>A0A4Q7ZCH5_9ACTN</name>
<dbReference type="Pfam" id="PF21863">
    <property type="entry name" value="HTH_67"/>
    <property type="match status" value="1"/>
</dbReference>
<keyword evidence="2" id="KW-1185">Reference proteome</keyword>
<evidence type="ECO:0008006" key="3">
    <source>
        <dbReference type="Google" id="ProtNLM"/>
    </source>
</evidence>
<dbReference type="RefSeq" id="WP_130507619.1">
    <property type="nucleotide sequence ID" value="NZ_SHKY01000001.1"/>
</dbReference>
<dbReference type="InterPro" id="IPR054058">
    <property type="entry name" value="HTH_67"/>
</dbReference>
<comment type="caution">
    <text evidence="1">The sequence shown here is derived from an EMBL/GenBank/DDBJ whole genome shotgun (WGS) entry which is preliminary data.</text>
</comment>
<reference evidence="1 2" key="1">
    <citation type="submission" date="2019-02" db="EMBL/GenBank/DDBJ databases">
        <title>Sequencing the genomes of 1000 actinobacteria strains.</title>
        <authorList>
            <person name="Klenk H.-P."/>
        </authorList>
    </citation>
    <scope>NUCLEOTIDE SEQUENCE [LARGE SCALE GENOMIC DNA]</scope>
    <source>
        <strain evidence="1 2">DSM 45162</strain>
    </source>
</reference>
<accession>A0A4Q7ZCH5</accession>
<organism evidence="1 2">
    <name type="scientific">Krasilnikovia cinnamomea</name>
    <dbReference type="NCBI Taxonomy" id="349313"/>
    <lineage>
        <taxon>Bacteria</taxon>
        <taxon>Bacillati</taxon>
        <taxon>Actinomycetota</taxon>
        <taxon>Actinomycetes</taxon>
        <taxon>Micromonosporales</taxon>
        <taxon>Micromonosporaceae</taxon>
        <taxon>Krasilnikovia</taxon>
    </lineage>
</organism>
<dbReference type="NCBIfam" id="NF047719">
    <property type="entry name" value="SCO6745_fam_HTH"/>
    <property type="match status" value="1"/>
</dbReference>
<dbReference type="OrthoDB" id="157052at2"/>
<dbReference type="AlphaFoldDB" id="A0A4Q7ZCH5"/>
<dbReference type="Proteomes" id="UP000292564">
    <property type="component" value="Unassembled WGS sequence"/>
</dbReference>
<evidence type="ECO:0000313" key="1">
    <source>
        <dbReference type="EMBL" id="RZU48357.1"/>
    </source>
</evidence>
<dbReference type="EMBL" id="SHKY01000001">
    <property type="protein sequence ID" value="RZU48357.1"/>
    <property type="molecule type" value="Genomic_DNA"/>
</dbReference>